<evidence type="ECO:0000256" key="1">
    <source>
        <dbReference type="SAM" id="SignalP"/>
    </source>
</evidence>
<dbReference type="EMBL" id="JADIMU010000020">
    <property type="protein sequence ID" value="MBO8442743.1"/>
    <property type="molecule type" value="Genomic_DNA"/>
</dbReference>
<evidence type="ECO:0000313" key="2">
    <source>
        <dbReference type="EMBL" id="MBO8442743.1"/>
    </source>
</evidence>
<proteinExistence type="predicted"/>
<reference evidence="2" key="2">
    <citation type="journal article" date="2021" name="PeerJ">
        <title>Extensive microbial diversity within the chicken gut microbiome revealed by metagenomics and culture.</title>
        <authorList>
            <person name="Gilroy R."/>
            <person name="Ravi A."/>
            <person name="Getino M."/>
            <person name="Pursley I."/>
            <person name="Horton D.L."/>
            <person name="Alikhan N.F."/>
            <person name="Baker D."/>
            <person name="Gharbi K."/>
            <person name="Hall N."/>
            <person name="Watson M."/>
            <person name="Adriaenssens E.M."/>
            <person name="Foster-Nyarko E."/>
            <person name="Jarju S."/>
            <person name="Secka A."/>
            <person name="Antonio M."/>
            <person name="Oren A."/>
            <person name="Chaudhuri R.R."/>
            <person name="La Ragione R."/>
            <person name="Hildebrand F."/>
            <person name="Pallen M.J."/>
        </authorList>
    </citation>
    <scope>NUCLEOTIDE SEQUENCE</scope>
    <source>
        <strain evidence="2">11167</strain>
    </source>
</reference>
<feature type="signal peptide" evidence="1">
    <location>
        <begin position="1"/>
        <end position="17"/>
    </location>
</feature>
<feature type="chain" id="PRO_5039306537" evidence="1">
    <location>
        <begin position="18"/>
        <end position="307"/>
    </location>
</feature>
<keyword evidence="1" id="KW-0732">Signal</keyword>
<accession>A0A9D9HAI0</accession>
<gene>
    <name evidence="2" type="ORF">IAC42_03160</name>
</gene>
<organism evidence="2 3">
    <name type="scientific">Candidatus Aphodenecus pullistercoris</name>
    <dbReference type="NCBI Taxonomy" id="2840669"/>
    <lineage>
        <taxon>Bacteria</taxon>
        <taxon>Pseudomonadati</taxon>
        <taxon>Spirochaetota</taxon>
        <taxon>Spirochaetia</taxon>
        <taxon>Spirochaetales</taxon>
        <taxon>Candidatus Aphodenecus</taxon>
    </lineage>
</organism>
<sequence length="307" mass="33960">MRLLAILLLALPMPLWAAIWQSNALMQPLAVLEGEPDGGWWIVEEGSQRRLYYEGQLVATEDRSDGTLVRSGVDTEVTITFSGGRPVDEVREDGTRLSYTYRADGTLDSILTTHSDGTSSLTVYDFSPITGLSAVWRIDGDGVWLFSADTVAWKEEDGYHSVELTALQNSGDALASGEAQVGEDGSVSLVEETDEGILTSVYNPSMRLSSRTLSGADGLVIWREDYEYDSSGDLFFMSRSADGRRVDSYYVDGDLVQSVSLASGLVEEVRIHLQDGRQYVEYYRQGEPYARVLYDLDGLRVISLEML</sequence>
<name>A0A9D9HAI0_9SPIR</name>
<dbReference type="Proteomes" id="UP000823633">
    <property type="component" value="Unassembled WGS sequence"/>
</dbReference>
<protein>
    <submittedName>
        <fullName evidence="2">Uncharacterized protein</fullName>
    </submittedName>
</protein>
<dbReference type="AlphaFoldDB" id="A0A9D9HAI0"/>
<comment type="caution">
    <text evidence="2">The sequence shown here is derived from an EMBL/GenBank/DDBJ whole genome shotgun (WGS) entry which is preliminary data.</text>
</comment>
<reference evidence="2" key="1">
    <citation type="submission" date="2020-10" db="EMBL/GenBank/DDBJ databases">
        <authorList>
            <person name="Gilroy R."/>
        </authorList>
    </citation>
    <scope>NUCLEOTIDE SEQUENCE</scope>
    <source>
        <strain evidence="2">11167</strain>
    </source>
</reference>
<evidence type="ECO:0000313" key="3">
    <source>
        <dbReference type="Proteomes" id="UP000823633"/>
    </source>
</evidence>